<keyword evidence="7" id="KW-0269">Exonuclease</keyword>
<keyword evidence="8" id="KW-0233">DNA recombination</keyword>
<dbReference type="Gene3D" id="3.40.50.12650">
    <property type="match status" value="1"/>
</dbReference>
<evidence type="ECO:0000256" key="7">
    <source>
        <dbReference type="ARBA" id="ARBA00022839"/>
    </source>
</evidence>
<evidence type="ECO:0000313" key="17">
    <source>
        <dbReference type="Proteomes" id="UP000053558"/>
    </source>
</evidence>
<name>R7SHH7_CONPW</name>
<feature type="compositionally biased region" description="Basic and acidic residues" evidence="13">
    <location>
        <begin position="570"/>
        <end position="590"/>
    </location>
</feature>
<feature type="transmembrane region" description="Helical" evidence="14">
    <location>
        <begin position="1253"/>
        <end position="1272"/>
    </location>
</feature>
<keyword evidence="14" id="KW-0472">Membrane</keyword>
<keyword evidence="3" id="KW-0540">Nuclease</keyword>
<evidence type="ECO:0000259" key="15">
    <source>
        <dbReference type="Pfam" id="PF07522"/>
    </source>
</evidence>
<keyword evidence="5" id="KW-0227">DNA damage</keyword>
<feature type="compositionally biased region" description="Basic residues" evidence="13">
    <location>
        <begin position="595"/>
        <end position="604"/>
    </location>
</feature>
<feature type="region of interest" description="Disordered" evidence="13">
    <location>
        <begin position="570"/>
        <end position="738"/>
    </location>
</feature>
<feature type="region of interest" description="Disordered" evidence="13">
    <location>
        <begin position="1122"/>
        <end position="1168"/>
    </location>
</feature>
<feature type="region of interest" description="Disordered" evidence="13">
    <location>
        <begin position="764"/>
        <end position="795"/>
    </location>
</feature>
<dbReference type="Proteomes" id="UP000053558">
    <property type="component" value="Unassembled WGS sequence"/>
</dbReference>
<evidence type="ECO:0000256" key="11">
    <source>
        <dbReference type="ARBA" id="ARBA00039759"/>
    </source>
</evidence>
<keyword evidence="14" id="KW-1133">Transmembrane helix</keyword>
<dbReference type="PANTHER" id="PTHR23240">
    <property type="entry name" value="DNA CROSS-LINK REPAIR PROTEIN PSO2/SNM1-RELATED"/>
    <property type="match status" value="1"/>
</dbReference>
<dbReference type="InterPro" id="IPR011084">
    <property type="entry name" value="DRMBL"/>
</dbReference>
<organism evidence="16 17">
    <name type="scientific">Coniophora puteana (strain RWD-64-598)</name>
    <name type="common">Brown rot fungus</name>
    <dbReference type="NCBI Taxonomy" id="741705"/>
    <lineage>
        <taxon>Eukaryota</taxon>
        <taxon>Fungi</taxon>
        <taxon>Dikarya</taxon>
        <taxon>Basidiomycota</taxon>
        <taxon>Agaricomycotina</taxon>
        <taxon>Agaricomycetes</taxon>
        <taxon>Agaricomycetidae</taxon>
        <taxon>Boletales</taxon>
        <taxon>Coniophorineae</taxon>
        <taxon>Coniophoraceae</taxon>
        <taxon>Coniophora</taxon>
    </lineage>
</organism>
<accession>R7SHH7</accession>
<feature type="compositionally biased region" description="Basic and acidic residues" evidence="13">
    <location>
        <begin position="1084"/>
        <end position="1097"/>
    </location>
</feature>
<feature type="transmembrane region" description="Helical" evidence="14">
    <location>
        <begin position="1362"/>
        <end position="1385"/>
    </location>
</feature>
<feature type="domain" description="DNA repair metallo-beta-lactamase" evidence="15">
    <location>
        <begin position="306"/>
        <end position="449"/>
    </location>
</feature>
<comment type="similarity">
    <text evidence="2">Belongs to the DNA repair metallo-beta-lactamase (DRMBL) family.</text>
</comment>
<dbReference type="Gene3D" id="3.60.15.10">
    <property type="entry name" value="Ribonuclease Z/Hydroxyacylglutathione hydrolase-like"/>
    <property type="match status" value="1"/>
</dbReference>
<evidence type="ECO:0000256" key="10">
    <source>
        <dbReference type="ARBA" id="ARBA00023242"/>
    </source>
</evidence>
<proteinExistence type="inferred from homology"/>
<evidence type="ECO:0000256" key="6">
    <source>
        <dbReference type="ARBA" id="ARBA00022801"/>
    </source>
</evidence>
<dbReference type="GeneID" id="19206353"/>
<dbReference type="GO" id="GO:0004519">
    <property type="term" value="F:endonuclease activity"/>
    <property type="evidence" value="ECO:0007669"/>
    <property type="project" value="UniProtKB-KW"/>
</dbReference>
<feature type="compositionally biased region" description="Polar residues" evidence="13">
    <location>
        <begin position="814"/>
        <end position="831"/>
    </location>
</feature>
<dbReference type="Pfam" id="PF07522">
    <property type="entry name" value="DRMBL"/>
    <property type="match status" value="1"/>
</dbReference>
<keyword evidence="14" id="KW-0812">Transmembrane</keyword>
<dbReference type="GO" id="GO:0005634">
    <property type="term" value="C:nucleus"/>
    <property type="evidence" value="ECO:0007669"/>
    <property type="project" value="UniProtKB-SubCell"/>
</dbReference>
<keyword evidence="10" id="KW-0539">Nucleus</keyword>
<sequence>MPPAPYHSFILPYRIRVDEFTSTENLPAPYTHPALHLLSHAHADHLVGLSAPSFAHKVICSVDTKAILLRYETYGTRSLYDEGTTAQRSRTFKHLRVPPRVALDGTTDYSHARDLLHALPLNTPTTFEAGGGEEVQITLLDANHCPGAVMFLIDGPRGAVLHTSDLRAEPWFVNSLTRNPMLQPFIADAPGPDVQIGACRARKEALAERAGTSASEALGIRRTLSAIHLDTACVFSDIVVPTKERAVADLVSLITLFPAETHFFINSWTLGYEDILKGISRAFRCQIHVDRYKYELYAHLSADPFLARILTRDEKSTCFHACERFARCSEVDCDFDVSSADEIGKSNQTGERTSETKEKTKKWDQWIDKETDRSAEWRDVSRTGKRVVYINPVTMSAARWDAYLVDVKRKIGLGERVKCLFVPLSRHSPLPELSSFVSLFRPRRLVPNTLFPTLNGLDARAIQKMFGPVLATDAYKDITRDPAFSHPSVTALLEEEKATKGVYREGHLDVNPDDPSLRDTAVQNVVGVDEAAVETWAEAGGTRGKLEVLIDWVDASEREVIRRALGKGWRVKEKEREREKQERERREREGPVTPGRRKPRRVRVQRKETQGSDDTDGHGSSDEDEHERIARKLFLPSDDPNFPQSMSVRSSSAPPSPNASPRRAGITPSSPLKHLSSPLKLPLPPLKPPASPSPVKKPTAPRTVDEDITPMATPKPGRATATGMSREGIAMMTPVSSPLRQARVKGKVYDPKSLAQPSPAMLLSPFLHRAPASKTGPGSDSGPRDTDISTQSLVRLPHPTALIRAGALLDVQNVTTDSRLDSSTNPSSQGSEPRKDPRDENAGLGTPEESVALMTPKSRPRGSCASDAVLANVHPVSGVHNANDASAATLRAASGKQRSPSPYTNHQRTMQPTKLTDASISTTTTPELTHRKHTPLPAAPSPSRIPATVTRKRKRDDTLFSPEPGTSERPRKLQAVPVPETSSNCTAMRAHISTVTSEHKQARLDTDKHITQSGPSVHVQAPLQASVSASSKVSESPTNPMEAKPNPNVEHRPEVDCSKSVAGQSTSKSVSMDRHAIAQRLRQARPDLARKADEERTAKRKRAIERELARRYERRAAEAAAAAMSGRDGSVQAVQSSVASARESPDPEAGYEDVRSTTTTTQGSVDWERSKRLEGHIREAVRKGARPGDVIPKLLVLLFVVLTVLRAPISLNRKLSFRIAHAAQDYISQSNMTEVGPDPESFEGRDFGLIGDYGVYLANIALTGLILVLAFFDLELIARQVYGVVFISVDIASYACCVFTMFSVASFAMCLLSFESCDHQHAAYSARLAGQTRQLAGESDSGATEASPLLGIGRYNAKISRAVYWMTAIILGILIFSLIAMPFIAVSAARRKYYIDSGEMDRIRAGWEKEVVEREHERLGMSLFWDNPYTEGCVRYKKRQYRARLVNVKACYDYPIEACMRTPLSINGEEKTPLRCEDKGIDDLYGIWEEDGEGYCTTSFEQFQPMDCTAWGSGLKRYRMTMVGLNPGDNWKDMCSSTPVRFVNQDFDGPTYCDQQDGNNYGYWAVQDEYCVAY</sequence>
<feature type="region of interest" description="Disordered" evidence="13">
    <location>
        <begin position="814"/>
        <end position="866"/>
    </location>
</feature>
<dbReference type="KEGG" id="cput:CONPUDRAFT_169911"/>
<dbReference type="RefSeq" id="XP_007775144.1">
    <property type="nucleotide sequence ID" value="XM_007776954.1"/>
</dbReference>
<evidence type="ECO:0000256" key="2">
    <source>
        <dbReference type="ARBA" id="ARBA00010304"/>
    </source>
</evidence>
<feature type="transmembrane region" description="Helical" evidence="14">
    <location>
        <begin position="1292"/>
        <end position="1314"/>
    </location>
</feature>
<dbReference type="GO" id="GO:0006310">
    <property type="term" value="P:DNA recombination"/>
    <property type="evidence" value="ECO:0007669"/>
    <property type="project" value="UniProtKB-KW"/>
</dbReference>
<dbReference type="SUPFAM" id="SSF56281">
    <property type="entry name" value="Metallo-hydrolase/oxidoreductase"/>
    <property type="match status" value="1"/>
</dbReference>
<evidence type="ECO:0000256" key="9">
    <source>
        <dbReference type="ARBA" id="ARBA00023204"/>
    </source>
</evidence>
<feature type="transmembrane region" description="Helical" evidence="14">
    <location>
        <begin position="1190"/>
        <end position="1209"/>
    </location>
</feature>
<evidence type="ECO:0000256" key="13">
    <source>
        <dbReference type="SAM" id="MobiDB-lite"/>
    </source>
</evidence>
<keyword evidence="9" id="KW-0234">DNA repair</keyword>
<feature type="compositionally biased region" description="Pro residues" evidence="13">
    <location>
        <begin position="681"/>
        <end position="692"/>
    </location>
</feature>
<evidence type="ECO:0000256" key="4">
    <source>
        <dbReference type="ARBA" id="ARBA00022759"/>
    </source>
</evidence>
<evidence type="ECO:0000256" key="3">
    <source>
        <dbReference type="ARBA" id="ARBA00022722"/>
    </source>
</evidence>
<keyword evidence="17" id="KW-1185">Reference proteome</keyword>
<feature type="compositionally biased region" description="Low complexity" evidence="13">
    <location>
        <begin position="643"/>
        <end position="680"/>
    </location>
</feature>
<evidence type="ECO:0000256" key="1">
    <source>
        <dbReference type="ARBA" id="ARBA00004123"/>
    </source>
</evidence>
<feature type="compositionally biased region" description="Low complexity" evidence="13">
    <location>
        <begin position="1130"/>
        <end position="1141"/>
    </location>
</feature>
<dbReference type="eggNOG" id="KOG1361">
    <property type="taxonomic scope" value="Eukaryota"/>
</dbReference>
<gene>
    <name evidence="16" type="ORF">CONPUDRAFT_169911</name>
</gene>
<dbReference type="GO" id="GO:0036297">
    <property type="term" value="P:interstrand cross-link repair"/>
    <property type="evidence" value="ECO:0007669"/>
    <property type="project" value="TreeGrafter"/>
</dbReference>
<feature type="compositionally biased region" description="Polar residues" evidence="13">
    <location>
        <begin position="896"/>
        <end position="927"/>
    </location>
</feature>
<feature type="compositionally biased region" description="Low complexity" evidence="13">
    <location>
        <begin position="1026"/>
        <end position="1036"/>
    </location>
</feature>
<dbReference type="OrthoDB" id="5561659at2759"/>
<protein>
    <recommendedName>
        <fullName evidence="11">Protein artemis</fullName>
    </recommendedName>
    <alternativeName>
        <fullName evidence="12">DNA cross-link repair 1C protein</fullName>
    </alternativeName>
</protein>
<dbReference type="GO" id="GO:0035312">
    <property type="term" value="F:5'-3' DNA exonuclease activity"/>
    <property type="evidence" value="ECO:0007669"/>
    <property type="project" value="TreeGrafter"/>
</dbReference>
<keyword evidence="4" id="KW-0255">Endonuclease</keyword>
<feature type="compositionally biased region" description="Polar residues" evidence="13">
    <location>
        <begin position="1061"/>
        <end position="1070"/>
    </location>
</feature>
<dbReference type="InterPro" id="IPR036866">
    <property type="entry name" value="RibonucZ/Hydroxyglut_hydro"/>
</dbReference>
<feature type="region of interest" description="Disordered" evidence="13">
    <location>
        <begin position="889"/>
        <end position="982"/>
    </location>
</feature>
<evidence type="ECO:0000256" key="5">
    <source>
        <dbReference type="ARBA" id="ARBA00022763"/>
    </source>
</evidence>
<feature type="compositionally biased region" description="Basic and acidic residues" evidence="13">
    <location>
        <begin position="832"/>
        <end position="841"/>
    </location>
</feature>
<dbReference type="GO" id="GO:0000723">
    <property type="term" value="P:telomere maintenance"/>
    <property type="evidence" value="ECO:0007669"/>
    <property type="project" value="TreeGrafter"/>
</dbReference>
<evidence type="ECO:0000256" key="8">
    <source>
        <dbReference type="ARBA" id="ARBA00023172"/>
    </source>
</evidence>
<dbReference type="PANTHER" id="PTHR23240:SF8">
    <property type="entry name" value="PROTEIN ARTEMIS"/>
    <property type="match status" value="1"/>
</dbReference>
<evidence type="ECO:0000256" key="12">
    <source>
        <dbReference type="ARBA" id="ARBA00042677"/>
    </source>
</evidence>
<keyword evidence="6" id="KW-0378">Hydrolase</keyword>
<reference evidence="17" key="1">
    <citation type="journal article" date="2012" name="Science">
        <title>The Paleozoic origin of enzymatic lignin decomposition reconstructed from 31 fungal genomes.</title>
        <authorList>
            <person name="Floudas D."/>
            <person name="Binder M."/>
            <person name="Riley R."/>
            <person name="Barry K."/>
            <person name="Blanchette R.A."/>
            <person name="Henrissat B."/>
            <person name="Martinez A.T."/>
            <person name="Otillar R."/>
            <person name="Spatafora J.W."/>
            <person name="Yadav J.S."/>
            <person name="Aerts A."/>
            <person name="Benoit I."/>
            <person name="Boyd A."/>
            <person name="Carlson A."/>
            <person name="Copeland A."/>
            <person name="Coutinho P.M."/>
            <person name="de Vries R.P."/>
            <person name="Ferreira P."/>
            <person name="Findley K."/>
            <person name="Foster B."/>
            <person name="Gaskell J."/>
            <person name="Glotzer D."/>
            <person name="Gorecki P."/>
            <person name="Heitman J."/>
            <person name="Hesse C."/>
            <person name="Hori C."/>
            <person name="Igarashi K."/>
            <person name="Jurgens J.A."/>
            <person name="Kallen N."/>
            <person name="Kersten P."/>
            <person name="Kohler A."/>
            <person name="Kuees U."/>
            <person name="Kumar T.K.A."/>
            <person name="Kuo A."/>
            <person name="LaButti K."/>
            <person name="Larrondo L.F."/>
            <person name="Lindquist E."/>
            <person name="Ling A."/>
            <person name="Lombard V."/>
            <person name="Lucas S."/>
            <person name="Lundell T."/>
            <person name="Martin R."/>
            <person name="McLaughlin D.J."/>
            <person name="Morgenstern I."/>
            <person name="Morin E."/>
            <person name="Murat C."/>
            <person name="Nagy L.G."/>
            <person name="Nolan M."/>
            <person name="Ohm R.A."/>
            <person name="Patyshakuliyeva A."/>
            <person name="Rokas A."/>
            <person name="Ruiz-Duenas F.J."/>
            <person name="Sabat G."/>
            <person name="Salamov A."/>
            <person name="Samejima M."/>
            <person name="Schmutz J."/>
            <person name="Slot J.C."/>
            <person name="St John F."/>
            <person name="Stenlid J."/>
            <person name="Sun H."/>
            <person name="Sun S."/>
            <person name="Syed K."/>
            <person name="Tsang A."/>
            <person name="Wiebenga A."/>
            <person name="Young D."/>
            <person name="Pisabarro A."/>
            <person name="Eastwood D.C."/>
            <person name="Martin F."/>
            <person name="Cullen D."/>
            <person name="Grigoriev I.V."/>
            <person name="Hibbett D.S."/>
        </authorList>
    </citation>
    <scope>NUCLEOTIDE SEQUENCE [LARGE SCALE GENOMIC DNA]</scope>
    <source>
        <strain evidence="17">RWD-64-598 SS2</strain>
    </source>
</reference>
<evidence type="ECO:0000256" key="14">
    <source>
        <dbReference type="SAM" id="Phobius"/>
    </source>
</evidence>
<dbReference type="GO" id="GO:0006303">
    <property type="term" value="P:double-strand break repair via nonhomologous end joining"/>
    <property type="evidence" value="ECO:0007669"/>
    <property type="project" value="TreeGrafter"/>
</dbReference>
<dbReference type="EMBL" id="JH711591">
    <property type="protein sequence ID" value="EIW74524.1"/>
    <property type="molecule type" value="Genomic_DNA"/>
</dbReference>
<comment type="subcellular location">
    <subcellularLocation>
        <location evidence="1">Nucleus</location>
    </subcellularLocation>
</comment>
<evidence type="ECO:0000313" key="16">
    <source>
        <dbReference type="EMBL" id="EIW74524.1"/>
    </source>
</evidence>
<feature type="region of interest" description="Disordered" evidence="13">
    <location>
        <begin position="1026"/>
        <end position="1101"/>
    </location>
</feature>
<feature type="compositionally biased region" description="Basic and acidic residues" evidence="13">
    <location>
        <begin position="605"/>
        <end position="630"/>
    </location>
</feature>
<dbReference type="GO" id="GO:0003684">
    <property type="term" value="F:damaged DNA binding"/>
    <property type="evidence" value="ECO:0007669"/>
    <property type="project" value="TreeGrafter"/>
</dbReference>